<keyword evidence="2" id="KW-1185">Reference proteome</keyword>
<dbReference type="InterPro" id="IPR036397">
    <property type="entry name" value="RNaseH_sf"/>
</dbReference>
<dbReference type="Gene3D" id="3.30.420.10">
    <property type="entry name" value="Ribonuclease H-like superfamily/Ribonuclease H"/>
    <property type="match status" value="1"/>
</dbReference>
<reference evidence="1" key="1">
    <citation type="submission" date="2023-06" db="EMBL/GenBank/DDBJ databases">
        <title>Reference genome for the Northern bat (Eptesicus nilssonii), a most northern bat species.</title>
        <authorList>
            <person name="Laine V.N."/>
            <person name="Pulliainen A.T."/>
            <person name="Lilley T.M."/>
        </authorList>
    </citation>
    <scope>NUCLEOTIDE SEQUENCE</scope>
    <source>
        <strain evidence="1">BLF_Eptnil</strain>
        <tissue evidence="1">Kidney</tissue>
    </source>
</reference>
<dbReference type="EMBL" id="JAULJE010000007">
    <property type="protein sequence ID" value="KAK1340661.1"/>
    <property type="molecule type" value="Genomic_DNA"/>
</dbReference>
<dbReference type="Proteomes" id="UP001177744">
    <property type="component" value="Unassembled WGS sequence"/>
</dbReference>
<comment type="caution">
    <text evidence="1">The sequence shown here is derived from an EMBL/GenBank/DDBJ whole genome shotgun (WGS) entry which is preliminary data.</text>
</comment>
<organism evidence="1 2">
    <name type="scientific">Cnephaeus nilssonii</name>
    <name type="common">Northern bat</name>
    <name type="synonym">Eptesicus nilssonii</name>
    <dbReference type="NCBI Taxonomy" id="3371016"/>
    <lineage>
        <taxon>Eukaryota</taxon>
        <taxon>Metazoa</taxon>
        <taxon>Chordata</taxon>
        <taxon>Craniata</taxon>
        <taxon>Vertebrata</taxon>
        <taxon>Euteleostomi</taxon>
        <taxon>Mammalia</taxon>
        <taxon>Eutheria</taxon>
        <taxon>Laurasiatheria</taxon>
        <taxon>Chiroptera</taxon>
        <taxon>Yangochiroptera</taxon>
        <taxon>Vespertilionidae</taxon>
        <taxon>Cnephaeus</taxon>
    </lineage>
</organism>
<dbReference type="GO" id="GO:0003676">
    <property type="term" value="F:nucleic acid binding"/>
    <property type="evidence" value="ECO:0007669"/>
    <property type="project" value="InterPro"/>
</dbReference>
<sequence>MEARGQHWLTHARMTQYQGLLCENPGPPEHDCLEVLEEVYSSRPDLRDRPLQNADLVLFTDGSSFLDEGKR</sequence>
<protein>
    <submittedName>
        <fullName evidence="1">Uncharacterized protein</fullName>
    </submittedName>
</protein>
<dbReference type="AlphaFoldDB" id="A0AA40I091"/>
<proteinExistence type="predicted"/>
<evidence type="ECO:0000313" key="1">
    <source>
        <dbReference type="EMBL" id="KAK1340661.1"/>
    </source>
</evidence>
<gene>
    <name evidence="1" type="ORF">QTO34_017051</name>
</gene>
<accession>A0AA40I091</accession>
<evidence type="ECO:0000313" key="2">
    <source>
        <dbReference type="Proteomes" id="UP001177744"/>
    </source>
</evidence>
<name>A0AA40I091_CNENI</name>